<reference evidence="2" key="1">
    <citation type="submission" date="2023-03" db="EMBL/GenBank/DDBJ databases">
        <title>Amycolatopsis taiwanensis NBRC 103393.</title>
        <authorList>
            <person name="Ichikawa N."/>
            <person name="Sato H."/>
            <person name="Tonouchi N."/>
        </authorList>
    </citation>
    <scope>NUCLEOTIDE SEQUENCE</scope>
    <source>
        <strain evidence="2">NBRC 103393</strain>
    </source>
</reference>
<evidence type="ECO:0000313" key="2">
    <source>
        <dbReference type="EMBL" id="GLY63457.1"/>
    </source>
</evidence>
<protein>
    <submittedName>
        <fullName evidence="2">Uncharacterized protein</fullName>
    </submittedName>
</protein>
<sequence>MTENPYQCEETEQSPQRRRVNLFTLILGVATLLVSAYVLTDGATWLPHLDLRWILAGGAVLVGTLMLGASMRRK</sequence>
<evidence type="ECO:0000256" key="1">
    <source>
        <dbReference type="SAM" id="Phobius"/>
    </source>
</evidence>
<feature type="transmembrane region" description="Helical" evidence="1">
    <location>
        <begin position="51"/>
        <end position="69"/>
    </location>
</feature>
<feature type="transmembrane region" description="Helical" evidence="1">
    <location>
        <begin position="20"/>
        <end position="39"/>
    </location>
</feature>
<dbReference type="EMBL" id="BSTI01000001">
    <property type="protein sequence ID" value="GLY63457.1"/>
    <property type="molecule type" value="Genomic_DNA"/>
</dbReference>
<keyword evidence="1" id="KW-1133">Transmembrane helix</keyword>
<proteinExistence type="predicted"/>
<name>A0A9W6VDG9_9PSEU</name>
<keyword evidence="3" id="KW-1185">Reference proteome</keyword>
<dbReference type="AlphaFoldDB" id="A0A9W6VDG9"/>
<keyword evidence="1" id="KW-0472">Membrane</keyword>
<dbReference type="Proteomes" id="UP001165136">
    <property type="component" value="Unassembled WGS sequence"/>
</dbReference>
<gene>
    <name evidence="2" type="ORF">Atai01_00760</name>
</gene>
<dbReference type="RefSeq" id="WP_027940922.1">
    <property type="nucleotide sequence ID" value="NZ_BSTI01000001.1"/>
</dbReference>
<keyword evidence="1" id="KW-0812">Transmembrane</keyword>
<organism evidence="2 3">
    <name type="scientific">Amycolatopsis taiwanensis</name>
    <dbReference type="NCBI Taxonomy" id="342230"/>
    <lineage>
        <taxon>Bacteria</taxon>
        <taxon>Bacillati</taxon>
        <taxon>Actinomycetota</taxon>
        <taxon>Actinomycetes</taxon>
        <taxon>Pseudonocardiales</taxon>
        <taxon>Pseudonocardiaceae</taxon>
        <taxon>Amycolatopsis</taxon>
    </lineage>
</organism>
<evidence type="ECO:0000313" key="3">
    <source>
        <dbReference type="Proteomes" id="UP001165136"/>
    </source>
</evidence>
<accession>A0A9W6VDG9</accession>
<comment type="caution">
    <text evidence="2">The sequence shown here is derived from an EMBL/GenBank/DDBJ whole genome shotgun (WGS) entry which is preliminary data.</text>
</comment>